<evidence type="ECO:0000256" key="1">
    <source>
        <dbReference type="SAM" id="Phobius"/>
    </source>
</evidence>
<name>A0A7J7MX85_9MAGN</name>
<dbReference type="Proteomes" id="UP000541444">
    <property type="component" value="Unassembled WGS sequence"/>
</dbReference>
<protein>
    <submittedName>
        <fullName evidence="2">Uncharacterized protein</fullName>
    </submittedName>
</protein>
<keyword evidence="1" id="KW-1133">Transmembrane helix</keyword>
<reference evidence="2 3" key="1">
    <citation type="journal article" date="2020" name="IScience">
        <title>Genome Sequencing of the Endangered Kingdonia uniflora (Circaeasteraceae, Ranunculales) Reveals Potential Mechanisms of Evolutionary Specialization.</title>
        <authorList>
            <person name="Sun Y."/>
            <person name="Deng T."/>
            <person name="Zhang A."/>
            <person name="Moore M.J."/>
            <person name="Landis J.B."/>
            <person name="Lin N."/>
            <person name="Zhang H."/>
            <person name="Zhang X."/>
            <person name="Huang J."/>
            <person name="Zhang X."/>
            <person name="Sun H."/>
            <person name="Wang H."/>
        </authorList>
    </citation>
    <scope>NUCLEOTIDE SEQUENCE [LARGE SCALE GENOMIC DNA]</scope>
    <source>
        <strain evidence="2">TB1705</strain>
        <tissue evidence="2">Leaf</tissue>
    </source>
</reference>
<evidence type="ECO:0000313" key="3">
    <source>
        <dbReference type="Proteomes" id="UP000541444"/>
    </source>
</evidence>
<feature type="transmembrane region" description="Helical" evidence="1">
    <location>
        <begin position="29"/>
        <end position="50"/>
    </location>
</feature>
<comment type="caution">
    <text evidence="2">The sequence shown here is derived from an EMBL/GenBank/DDBJ whole genome shotgun (WGS) entry which is preliminary data.</text>
</comment>
<gene>
    <name evidence="2" type="ORF">GIB67_032330</name>
</gene>
<evidence type="ECO:0000313" key="2">
    <source>
        <dbReference type="EMBL" id="KAF6159559.1"/>
    </source>
</evidence>
<dbReference type="AlphaFoldDB" id="A0A7J7MX85"/>
<organism evidence="2 3">
    <name type="scientific">Kingdonia uniflora</name>
    <dbReference type="NCBI Taxonomy" id="39325"/>
    <lineage>
        <taxon>Eukaryota</taxon>
        <taxon>Viridiplantae</taxon>
        <taxon>Streptophyta</taxon>
        <taxon>Embryophyta</taxon>
        <taxon>Tracheophyta</taxon>
        <taxon>Spermatophyta</taxon>
        <taxon>Magnoliopsida</taxon>
        <taxon>Ranunculales</taxon>
        <taxon>Circaeasteraceae</taxon>
        <taxon>Kingdonia</taxon>
    </lineage>
</organism>
<sequence length="71" mass="7916">VALSLNTVFLSCRDYCGLDVVSGGYSSSVLGLFTILFGRWLSYMCGVRIIHLLFGRWLSYVCVGRVTTILF</sequence>
<feature type="non-terminal residue" evidence="2">
    <location>
        <position position="71"/>
    </location>
</feature>
<keyword evidence="1" id="KW-0812">Transmembrane</keyword>
<keyword evidence="3" id="KW-1185">Reference proteome</keyword>
<proteinExistence type="predicted"/>
<keyword evidence="1" id="KW-0472">Membrane</keyword>
<accession>A0A7J7MX85</accession>
<dbReference type="EMBL" id="JACGCM010001193">
    <property type="protein sequence ID" value="KAF6159559.1"/>
    <property type="molecule type" value="Genomic_DNA"/>
</dbReference>